<keyword evidence="1" id="KW-0853">WD repeat</keyword>
<evidence type="ECO:0000313" key="4">
    <source>
        <dbReference type="EMBL" id="CAK63129.1"/>
    </source>
</evidence>
<reference evidence="4 5" key="1">
    <citation type="journal article" date="2006" name="Nature">
        <title>Global trends of whole-genome duplications revealed by the ciliate Paramecium tetraurelia.</title>
        <authorList>
            <consortium name="Genoscope"/>
            <person name="Aury J.-M."/>
            <person name="Jaillon O."/>
            <person name="Duret L."/>
            <person name="Noel B."/>
            <person name="Jubin C."/>
            <person name="Porcel B.M."/>
            <person name="Segurens B."/>
            <person name="Daubin V."/>
            <person name="Anthouard V."/>
            <person name="Aiach N."/>
            <person name="Arnaiz O."/>
            <person name="Billaut A."/>
            <person name="Beisson J."/>
            <person name="Blanc I."/>
            <person name="Bouhouche K."/>
            <person name="Camara F."/>
            <person name="Duharcourt S."/>
            <person name="Guigo R."/>
            <person name="Gogendeau D."/>
            <person name="Katinka M."/>
            <person name="Keller A.-M."/>
            <person name="Kissmehl R."/>
            <person name="Klotz C."/>
            <person name="Koll F."/>
            <person name="Le Moue A."/>
            <person name="Lepere C."/>
            <person name="Malinsky S."/>
            <person name="Nowacki M."/>
            <person name="Nowak J.K."/>
            <person name="Plattner H."/>
            <person name="Poulain J."/>
            <person name="Ruiz F."/>
            <person name="Serrano V."/>
            <person name="Zagulski M."/>
            <person name="Dessen P."/>
            <person name="Betermier M."/>
            <person name="Weissenbach J."/>
            <person name="Scarpelli C."/>
            <person name="Schachter V."/>
            <person name="Sperling L."/>
            <person name="Meyer E."/>
            <person name="Cohen J."/>
            <person name="Wincker P."/>
        </authorList>
    </citation>
    <scope>NUCLEOTIDE SEQUENCE [LARGE SCALE GENOMIC DNA]</scope>
    <source>
        <strain evidence="4 5">Stock d4-2</strain>
    </source>
</reference>
<feature type="coiled-coil region" evidence="3">
    <location>
        <begin position="45"/>
        <end position="72"/>
    </location>
</feature>
<name>A0BX62_PARTE</name>
<protein>
    <submittedName>
        <fullName evidence="4">Uncharacterized protein</fullName>
    </submittedName>
</protein>
<evidence type="ECO:0000313" key="5">
    <source>
        <dbReference type="Proteomes" id="UP000000600"/>
    </source>
</evidence>
<dbReference type="AlphaFoldDB" id="A0BX62"/>
<keyword evidence="2" id="KW-0677">Repeat</keyword>
<dbReference type="Proteomes" id="UP000000600">
    <property type="component" value="Unassembled WGS sequence"/>
</dbReference>
<dbReference type="EMBL" id="CT868023">
    <property type="protein sequence ID" value="CAK63129.1"/>
    <property type="molecule type" value="Genomic_DNA"/>
</dbReference>
<sequence>MKPSVDLFKSLYDGAVWLYNDYAAQKNRQQYEDYFQIDMLQWEIINNLKNGSQNLEEILSRIEKIHENLVKNASNWKNHFLWIQMIGKIITYHPLITKKKLNQLTSPFNFETKSRQIWKEYLNKGFLMQLNYSNDQAVVLLNQFKNKELTQIDKLILEDTFIEWENLMLLKDFLMNEKTDNNYFTFGSYLKLKLGSSLAIFNNFLISSISNKLLALIQENYDYLVVIVKNYKNFIKQNKYFNDTIEQAKSNSQLKKINLNFKGYFLNTQKIIKIIRLCFRKQNFQLEQLEQKKGNEFKIVQKLKYIMRLLEQILSQAIQDTKENRTEPDESRVIQQQIELIQKKLQNLNLTEKQFSFMNKLNQKLFALPNYALNQRSFLKEAQCMLKLIEQTEKQVSELEIFLIQKDNLIQYFKFQLNNLNTYYEHQVYKLQNYFTQLNLSLKTFLILQYEIESVSQPEKLKEIQLKYSQKVSFQCLLEQRLNMLKLSLKLIVFKECFQNILTIPSKEFKKLQYDINLDEFLIDVVQNYPKRIMCCDSSIKSQAIAELSNLQITEQDYQNNLIIFKGSLEYLILQLTLEEQKIDLERIDLEQIEKEFGELFIEEINPPTITEVIMKIVKDFSIDISLNIMENKSLNQNQLKIEKEKYEILLQQLRKINYQENCEEVEQMKLLISQIQIVFLLLKASINQDLEIFRMPTIKKMKELKEKFDEFKKNYCDMTNKTDKVNQIIVKDQNNDVQHKIRLNLSIIINVLQLLLIKTRQTKQNLVQFLENVNNFTKSLDVLQEYHLEIYTSFSSFYQNHLNSFKEQQFTTANLKQLQAETSKDCFQRIQVKLQGYNLTGENNVQSTNVVDFLYQLMAEAKEQLIKSKWKFKENKFDQEQLIQLTKIIYLQENDEYEFQTIQQDLFSKVEYNDDEWKIKQGLVLTIIQISQQSFTEKITRFCQKELIQLWVQEKDLRVRNLLKNEKLISLQMQIFSKDWQTQHDRIAAEMQKMLNRIDELQEQISHEANLNKRDIQLKELDETTEQLDQQIENISEMGQQLRLLTDFVNHIRKGLIRVEGKINEMKEQLKSLGKSVEQLFEIRKWKVLKEAAVKNAKSIYIPLETKEISHKVFQQILNKLMIQMEK</sequence>
<dbReference type="GeneID" id="5016311"/>
<dbReference type="InterPro" id="IPR050349">
    <property type="entry name" value="WD_LIS1/nudF_dynein_reg"/>
</dbReference>
<keyword evidence="5" id="KW-1185">Reference proteome</keyword>
<dbReference type="OrthoDB" id="318878at2759"/>
<dbReference type="PANTHER" id="PTHR44129">
    <property type="entry name" value="WD REPEAT-CONTAINING PROTEIN POP1"/>
    <property type="match status" value="1"/>
</dbReference>
<feature type="coiled-coil region" evidence="3">
    <location>
        <begin position="985"/>
        <end position="1084"/>
    </location>
</feature>
<dbReference type="OMA" id="TITEVIM"/>
<gene>
    <name evidence="4" type="ORF">GSPATT00032981001</name>
</gene>
<dbReference type="KEGG" id="ptm:GSPATT00032981001"/>
<dbReference type="RefSeq" id="XP_001430527.1">
    <property type="nucleotide sequence ID" value="XM_001430490.1"/>
</dbReference>
<accession>A0BX62</accession>
<dbReference type="InParanoid" id="A0BX62"/>
<evidence type="ECO:0000256" key="1">
    <source>
        <dbReference type="ARBA" id="ARBA00022574"/>
    </source>
</evidence>
<organism evidence="4 5">
    <name type="scientific">Paramecium tetraurelia</name>
    <dbReference type="NCBI Taxonomy" id="5888"/>
    <lineage>
        <taxon>Eukaryota</taxon>
        <taxon>Sar</taxon>
        <taxon>Alveolata</taxon>
        <taxon>Ciliophora</taxon>
        <taxon>Intramacronucleata</taxon>
        <taxon>Oligohymenophorea</taxon>
        <taxon>Peniculida</taxon>
        <taxon>Parameciidae</taxon>
        <taxon>Paramecium</taxon>
    </lineage>
</organism>
<proteinExistence type="predicted"/>
<evidence type="ECO:0000256" key="3">
    <source>
        <dbReference type="SAM" id="Coils"/>
    </source>
</evidence>
<evidence type="ECO:0000256" key="2">
    <source>
        <dbReference type="ARBA" id="ARBA00022737"/>
    </source>
</evidence>
<keyword evidence="3" id="KW-0175">Coiled coil</keyword>
<feature type="coiled-coil region" evidence="3">
    <location>
        <begin position="541"/>
        <end position="596"/>
    </location>
</feature>
<dbReference type="HOGENOM" id="CLU_012636_0_0_1"/>